<feature type="region of interest" description="Disordered" evidence="1">
    <location>
        <begin position="205"/>
        <end position="282"/>
    </location>
</feature>
<proteinExistence type="predicted"/>
<keyword evidence="3" id="KW-1185">Reference proteome</keyword>
<evidence type="ECO:0000313" key="3">
    <source>
        <dbReference type="Proteomes" id="UP001153365"/>
    </source>
</evidence>
<feature type="compositionally biased region" description="Basic and acidic residues" evidence="1">
    <location>
        <begin position="257"/>
        <end position="266"/>
    </location>
</feature>
<evidence type="ECO:0000313" key="2">
    <source>
        <dbReference type="EMBL" id="CAH7666756.1"/>
    </source>
</evidence>
<reference evidence="2" key="1">
    <citation type="submission" date="2022-06" db="EMBL/GenBank/DDBJ databases">
        <authorList>
            <consortium name="SYNGENTA / RWTH Aachen University"/>
        </authorList>
    </citation>
    <scope>NUCLEOTIDE SEQUENCE</scope>
</reference>
<evidence type="ECO:0000256" key="1">
    <source>
        <dbReference type="SAM" id="MobiDB-lite"/>
    </source>
</evidence>
<feature type="region of interest" description="Disordered" evidence="1">
    <location>
        <begin position="139"/>
        <end position="163"/>
    </location>
</feature>
<protein>
    <submittedName>
        <fullName evidence="2">Uncharacterized protein</fullName>
    </submittedName>
</protein>
<dbReference type="EMBL" id="CALTRL010000148">
    <property type="protein sequence ID" value="CAH7666756.1"/>
    <property type="molecule type" value="Genomic_DNA"/>
</dbReference>
<accession>A0AAV0AGX4</accession>
<gene>
    <name evidence="2" type="ORF">PPACK8108_LOCUS1107</name>
</gene>
<feature type="compositionally biased region" description="Basic and acidic residues" evidence="1">
    <location>
        <begin position="236"/>
        <end position="250"/>
    </location>
</feature>
<feature type="compositionally biased region" description="Low complexity" evidence="1">
    <location>
        <begin position="139"/>
        <end position="150"/>
    </location>
</feature>
<comment type="caution">
    <text evidence="2">The sequence shown here is derived from an EMBL/GenBank/DDBJ whole genome shotgun (WGS) entry which is preliminary data.</text>
</comment>
<organism evidence="2 3">
    <name type="scientific">Phakopsora pachyrhizi</name>
    <name type="common">Asian soybean rust disease fungus</name>
    <dbReference type="NCBI Taxonomy" id="170000"/>
    <lineage>
        <taxon>Eukaryota</taxon>
        <taxon>Fungi</taxon>
        <taxon>Dikarya</taxon>
        <taxon>Basidiomycota</taxon>
        <taxon>Pucciniomycotina</taxon>
        <taxon>Pucciniomycetes</taxon>
        <taxon>Pucciniales</taxon>
        <taxon>Phakopsoraceae</taxon>
        <taxon>Phakopsora</taxon>
    </lineage>
</organism>
<sequence length="282" mass="32483">MKRRRRAVSLSQDLLKQIKTDKDGTTVKGVNDHGLGTNDWLRNGYGVSSNQNKGNIILTNMKIKSPCNGIFEVFEQIYNNRHDDNSNSSYHELDEGQCRSDLGIDFLRNLDPFRYFHWMVGARNLVRFLVKDEQQNHLNQQQQEGQLPNNSFKNVTNDGHGKKECHTKLKIKENFLKRAVDEKFKQIEQMIRFISVNKFDQQQIGNTNDYKRPLNGPLKSDESSTMENYSGINDLGEDRAGCNPRSEPDYRGVVQTTDKRPSKELDTIFARVDGPRSNKKKG</sequence>
<dbReference type="AlphaFoldDB" id="A0AAV0AGX4"/>
<name>A0AAV0AGX4_PHAPC</name>
<dbReference type="Proteomes" id="UP001153365">
    <property type="component" value="Unassembled WGS sequence"/>
</dbReference>